<dbReference type="Gene3D" id="3.40.630.30">
    <property type="match status" value="1"/>
</dbReference>
<comment type="subcellular location">
    <subcellularLocation>
        <location evidence="1">Nucleus</location>
    </subcellularLocation>
</comment>
<dbReference type="PROSITE" id="PS51186">
    <property type="entry name" value="GNAT"/>
    <property type="match status" value="1"/>
</dbReference>
<dbReference type="GO" id="GO:0000785">
    <property type="term" value="C:chromatin"/>
    <property type="evidence" value="ECO:0007669"/>
    <property type="project" value="TreeGrafter"/>
</dbReference>
<dbReference type="GO" id="GO:0008270">
    <property type="term" value="F:zinc ion binding"/>
    <property type="evidence" value="ECO:0007669"/>
    <property type="project" value="UniProtKB-KW"/>
</dbReference>
<evidence type="ECO:0000256" key="8">
    <source>
        <dbReference type="ARBA" id="ARBA00023242"/>
    </source>
</evidence>
<evidence type="ECO:0000256" key="9">
    <source>
        <dbReference type="ARBA" id="ARBA00023306"/>
    </source>
</evidence>
<name>A0A0A8L287_9SACH</name>
<evidence type="ECO:0000256" key="10">
    <source>
        <dbReference type="ARBA" id="ARBA00023315"/>
    </source>
</evidence>
<dbReference type="OrthoDB" id="428854at2759"/>
<evidence type="ECO:0000256" key="5">
    <source>
        <dbReference type="ARBA" id="ARBA00022723"/>
    </source>
</evidence>
<keyword evidence="6" id="KW-0863">Zinc-finger</keyword>
<keyword evidence="9" id="KW-0131">Cell cycle</keyword>
<reference evidence="13 14" key="1">
    <citation type="submission" date="2014-03" db="EMBL/GenBank/DDBJ databases">
        <title>The genome of Kluyveromyces dobzhanskii.</title>
        <authorList>
            <person name="Nystedt B."/>
            <person name="Astrom S."/>
        </authorList>
    </citation>
    <scope>NUCLEOTIDE SEQUENCE [LARGE SCALE GENOMIC DNA]</scope>
    <source>
        <strain evidence="13 14">CBS 2104</strain>
    </source>
</reference>
<dbReference type="Proteomes" id="UP000031516">
    <property type="component" value="Unassembled WGS sequence"/>
</dbReference>
<gene>
    <name evidence="13" type="ORF">KLDO_g614</name>
</gene>
<sequence>MPKRKSPNAKKLVQSTLQFKSAATVVKCSKCLMTYSTNSPSDLVQHKRYHDLHLNGRKWSAGWGDIVSRVELRMFEKQLDCNGTGETGNRKLSFQLRPQSTYEENEYIVMISPKKPNEVKATLDLMAVVNEELSAPHDENAFWSEFPEPEKPQGKAFVYVKKNRAVGVITIEHIEKTDRGKWMVLDTKSIVPNVIPDVKLGISRIWVSRNHRKHGIATRLLEIARKKSIYGCIVNKWELAWSQPSQSGSILARRYNAVKHQSGKLLLPCYI</sequence>
<keyword evidence="10" id="KW-0012">Acyltransferase</keyword>
<dbReference type="PANTHER" id="PTHR45884">
    <property type="entry name" value="N-ACETYLTRANSFERASE ECO"/>
    <property type="match status" value="1"/>
</dbReference>
<dbReference type="GO" id="GO:0007064">
    <property type="term" value="P:mitotic sister chromatid cohesion"/>
    <property type="evidence" value="ECO:0007669"/>
    <property type="project" value="TreeGrafter"/>
</dbReference>
<evidence type="ECO:0000256" key="7">
    <source>
        <dbReference type="ARBA" id="ARBA00022833"/>
    </source>
</evidence>
<dbReference type="InterPro" id="IPR000182">
    <property type="entry name" value="GNAT_dom"/>
</dbReference>
<evidence type="ECO:0000256" key="3">
    <source>
        <dbReference type="ARBA" id="ARBA00022043"/>
    </source>
</evidence>
<dbReference type="InterPro" id="IPR016181">
    <property type="entry name" value="Acyl_CoA_acyltransferase"/>
</dbReference>
<evidence type="ECO:0000256" key="1">
    <source>
        <dbReference type="ARBA" id="ARBA00004123"/>
    </source>
</evidence>
<evidence type="ECO:0000256" key="4">
    <source>
        <dbReference type="ARBA" id="ARBA00022679"/>
    </source>
</evidence>
<keyword evidence="5" id="KW-0479">Metal-binding</keyword>
<evidence type="ECO:0000256" key="11">
    <source>
        <dbReference type="ARBA" id="ARBA00032212"/>
    </source>
</evidence>
<evidence type="ECO:0000256" key="2">
    <source>
        <dbReference type="ARBA" id="ARBA00005816"/>
    </source>
</evidence>
<dbReference type="AlphaFoldDB" id="A0A0A8L287"/>
<dbReference type="InterPro" id="IPR028005">
    <property type="entry name" value="AcTrfase_ESCO_Znf_dom"/>
</dbReference>
<keyword evidence="8" id="KW-0539">Nucleus</keyword>
<dbReference type="CDD" id="cd04301">
    <property type="entry name" value="NAT_SF"/>
    <property type="match status" value="1"/>
</dbReference>
<comment type="caution">
    <text evidence="13">The sequence shown here is derived from an EMBL/GenBank/DDBJ whole genome shotgun (WGS) entry which is preliminary data.</text>
</comment>
<protein>
    <recommendedName>
        <fullName evidence="3">N-acetyltransferase ECO1</fullName>
    </recommendedName>
    <alternativeName>
        <fullName evidence="11">Establishment of cohesion protein 1</fullName>
    </alternativeName>
</protein>
<dbReference type="Pfam" id="PF13878">
    <property type="entry name" value="zf-C2H2_3"/>
    <property type="match status" value="1"/>
</dbReference>
<evidence type="ECO:0000313" key="14">
    <source>
        <dbReference type="Proteomes" id="UP000031516"/>
    </source>
</evidence>
<feature type="domain" description="N-acetyltransferase" evidence="12">
    <location>
        <begin position="109"/>
        <end position="271"/>
    </location>
</feature>
<dbReference type="GO" id="GO:0061733">
    <property type="term" value="F:protein-lysine-acetyltransferase activity"/>
    <property type="evidence" value="ECO:0007669"/>
    <property type="project" value="TreeGrafter"/>
</dbReference>
<keyword evidence="14" id="KW-1185">Reference proteome</keyword>
<dbReference type="EMBL" id="CCBQ010000012">
    <property type="protein sequence ID" value="CDO92294.1"/>
    <property type="molecule type" value="Genomic_DNA"/>
</dbReference>
<organism evidence="13 14">
    <name type="scientific">Kluyveromyces dobzhanskii CBS 2104</name>
    <dbReference type="NCBI Taxonomy" id="1427455"/>
    <lineage>
        <taxon>Eukaryota</taxon>
        <taxon>Fungi</taxon>
        <taxon>Dikarya</taxon>
        <taxon>Ascomycota</taxon>
        <taxon>Saccharomycotina</taxon>
        <taxon>Saccharomycetes</taxon>
        <taxon>Saccharomycetales</taxon>
        <taxon>Saccharomycetaceae</taxon>
        <taxon>Kluyveromyces</taxon>
    </lineage>
</organism>
<dbReference type="GO" id="GO:0005634">
    <property type="term" value="C:nucleus"/>
    <property type="evidence" value="ECO:0007669"/>
    <property type="project" value="UniProtKB-SubCell"/>
</dbReference>
<dbReference type="SUPFAM" id="SSF55729">
    <property type="entry name" value="Acyl-CoA N-acyltransferases (Nat)"/>
    <property type="match status" value="1"/>
</dbReference>
<evidence type="ECO:0000256" key="6">
    <source>
        <dbReference type="ARBA" id="ARBA00022771"/>
    </source>
</evidence>
<evidence type="ECO:0000313" key="13">
    <source>
        <dbReference type="EMBL" id="CDO92294.1"/>
    </source>
</evidence>
<dbReference type="PANTHER" id="PTHR45884:SF2">
    <property type="entry name" value="N-ACETYLTRANSFERASE ECO"/>
    <property type="match status" value="1"/>
</dbReference>
<dbReference type="Pfam" id="PF13880">
    <property type="entry name" value="Acetyltransf_13"/>
    <property type="match status" value="1"/>
</dbReference>
<comment type="similarity">
    <text evidence="2">Belongs to the acetyltransferase family. ECO subfamily.</text>
</comment>
<proteinExistence type="inferred from homology"/>
<dbReference type="InterPro" id="IPR028009">
    <property type="entry name" value="ESCO_Acetyltransf_dom"/>
</dbReference>
<keyword evidence="4" id="KW-0808">Transferase</keyword>
<keyword evidence="7" id="KW-0862">Zinc</keyword>
<evidence type="ECO:0000259" key="12">
    <source>
        <dbReference type="PROSITE" id="PS51186"/>
    </source>
</evidence>
<accession>A0A0A8L287</accession>